<dbReference type="Proteomes" id="UP000230304">
    <property type="component" value="Unassembled WGS sequence"/>
</dbReference>
<dbReference type="EMBL" id="PEUA01000062">
    <property type="protein sequence ID" value="PIV41976.1"/>
    <property type="molecule type" value="Genomic_DNA"/>
</dbReference>
<sequence length="138" mass="15211">MKFKKGFTLIEVLVAIFVLTVGIVAVLQAFPLGTYIQKSSQMTTVAIQLSQAKLEELVSKSYDDPLLALGTTTESYGTVSGFNSYKRTARINYYDPNNPSQIPVADLGIKKIEITVFWKSPLGVAEKEVKIATLFSQK</sequence>
<comment type="caution">
    <text evidence="2">The sequence shown here is derived from an EMBL/GenBank/DDBJ whole genome shotgun (WGS) entry which is preliminary data.</text>
</comment>
<keyword evidence="1" id="KW-0812">Transmembrane</keyword>
<dbReference type="InterPro" id="IPR012902">
    <property type="entry name" value="N_methyl_site"/>
</dbReference>
<proteinExistence type="predicted"/>
<keyword evidence="1" id="KW-1133">Transmembrane helix</keyword>
<reference evidence="3" key="1">
    <citation type="submission" date="2017-09" db="EMBL/GenBank/DDBJ databases">
        <title>Depth-based differentiation of microbial function through sediment-hosted aquifers and enrichment of novel symbionts in the deep terrestrial subsurface.</title>
        <authorList>
            <person name="Probst A.J."/>
            <person name="Ladd B."/>
            <person name="Jarett J.K."/>
            <person name="Geller-Mcgrath D.E."/>
            <person name="Sieber C.M.K."/>
            <person name="Emerson J.B."/>
            <person name="Anantharaman K."/>
            <person name="Thomas B.C."/>
            <person name="Malmstrom R."/>
            <person name="Stieglmeier M."/>
            <person name="Klingl A."/>
            <person name="Woyke T."/>
            <person name="Ryan C.M."/>
            <person name="Banfield J.F."/>
        </authorList>
    </citation>
    <scope>NUCLEOTIDE SEQUENCE [LARGE SCALE GENOMIC DNA]</scope>
</reference>
<dbReference type="PROSITE" id="PS00409">
    <property type="entry name" value="PROKAR_NTER_METHYL"/>
    <property type="match status" value="1"/>
</dbReference>
<evidence type="ECO:0008006" key="4">
    <source>
        <dbReference type="Google" id="ProtNLM"/>
    </source>
</evidence>
<dbReference type="Pfam" id="PF07963">
    <property type="entry name" value="N_methyl"/>
    <property type="match status" value="1"/>
</dbReference>
<dbReference type="NCBIfam" id="TIGR02532">
    <property type="entry name" value="IV_pilin_GFxxxE"/>
    <property type="match status" value="1"/>
</dbReference>
<evidence type="ECO:0000313" key="2">
    <source>
        <dbReference type="EMBL" id="PIV41976.1"/>
    </source>
</evidence>
<name>A0A2M7D7E3_9BACT</name>
<dbReference type="AlphaFoldDB" id="A0A2M7D7E3"/>
<gene>
    <name evidence="2" type="ORF">COS26_02920</name>
</gene>
<keyword evidence="1" id="KW-0472">Membrane</keyword>
<feature type="transmembrane region" description="Helical" evidence="1">
    <location>
        <begin position="12"/>
        <end position="32"/>
    </location>
</feature>
<protein>
    <recommendedName>
        <fullName evidence="4">Type II secretion system protein GspI C-terminal domain-containing protein</fullName>
    </recommendedName>
</protein>
<evidence type="ECO:0000256" key="1">
    <source>
        <dbReference type="SAM" id="Phobius"/>
    </source>
</evidence>
<accession>A0A2M7D7E3</accession>
<organism evidence="2 3">
    <name type="scientific">Candidatus Nealsonbacteria bacterium CG02_land_8_20_14_3_00_40_11</name>
    <dbReference type="NCBI Taxonomy" id="1974700"/>
    <lineage>
        <taxon>Bacteria</taxon>
        <taxon>Candidatus Nealsoniibacteriota</taxon>
    </lineage>
</organism>
<evidence type="ECO:0000313" key="3">
    <source>
        <dbReference type="Proteomes" id="UP000230304"/>
    </source>
</evidence>